<sequence length="579" mass="66198">MGQYGERPLVVKRSTVCLEVKGDSAHCNRKFPSKTFRKQPCPICTKPHNPKSWESFSESEEELHQLSWMHKQELKDSLVDMYKANPKVNEELKQRLPSPVKHHCSETTPQLGSSLVETTSATSQCHSLSKALEEKLIQASKTPKPREGLTLRLPPPPPVPGPVAVDLRIMEEERLSPQRPAAQQKQDITETASSPVHTPQVSRAGSATLRHAHAHEDQGNFKVISDSKKQVPVLDKEKNIAFLLKELDSLRDLNKKLQDRLALKEKELETKLLDSQLQEAEQEVRASERAAALVEEIYKAQRERDQAVMARLRLANEERDEALLRAKKLQEATLELENIKPEESDVDLEELLNRVNSADSALAIEQSGAAIIEQIQRARERRSQITSEEMKAVIEERDAALTRCKRLEQELLRVKEPCHNNSANSTHHLAAQNNRDRASKLEEELQEAQREREKALLHSHTLEEELQTLRSVMQHQAGETRLDSPATSNQSQIQPLLYRLQQLTAEFQSAQTQLCLTQEREREANEKVQRFSLAVLAARARLQPVARRRCVSVSEDYQYMKHLYETNQKRRRLLSYLAR</sequence>
<name>A0A9J8B6V6_CYPCA</name>
<proteinExistence type="predicted"/>
<dbReference type="PANTHER" id="PTHR22089:SF2">
    <property type="entry name" value="MIRROR-IMAGE POLYDACTYLY GENE 1 PROTEIN"/>
    <property type="match status" value="1"/>
</dbReference>
<evidence type="ECO:0000256" key="1">
    <source>
        <dbReference type="SAM" id="Coils"/>
    </source>
</evidence>
<dbReference type="GeneTree" id="ENSGT00390000017800"/>
<evidence type="ECO:0000313" key="3">
    <source>
        <dbReference type="Ensembl" id="ENSCCRP00000152702.1"/>
    </source>
</evidence>
<dbReference type="Ensembl" id="ENSCCRT00000186644.1">
    <property type="protein sequence ID" value="ENSCCRP00000152702.1"/>
    <property type="gene ID" value="ENSCCRG00000072458.1"/>
</dbReference>
<protein>
    <submittedName>
        <fullName evidence="3">Mirror-image polydactyly 1</fullName>
    </submittedName>
</protein>
<evidence type="ECO:0000256" key="2">
    <source>
        <dbReference type="SAM" id="MobiDB-lite"/>
    </source>
</evidence>
<keyword evidence="4" id="KW-1185">Reference proteome</keyword>
<keyword evidence="1" id="KW-0175">Coiled coil</keyword>
<dbReference type="Proteomes" id="UP001108240">
    <property type="component" value="Unplaced"/>
</dbReference>
<feature type="region of interest" description="Disordered" evidence="2">
    <location>
        <begin position="175"/>
        <end position="207"/>
    </location>
</feature>
<dbReference type="InterPro" id="IPR026175">
    <property type="entry name" value="MIPOL1"/>
</dbReference>
<feature type="compositionally biased region" description="Basic and acidic residues" evidence="2">
    <location>
        <begin position="434"/>
        <end position="448"/>
    </location>
</feature>
<dbReference type="PANTHER" id="PTHR22089">
    <property type="entry name" value="MIRROR-IMAGE POLYDACTYLY GENE 1 PROTEIN"/>
    <property type="match status" value="1"/>
</dbReference>
<dbReference type="AlphaFoldDB" id="A0A9J8B6V6"/>
<organism evidence="3 4">
    <name type="scientific">Cyprinus carpio carpio</name>
    <dbReference type="NCBI Taxonomy" id="630221"/>
    <lineage>
        <taxon>Eukaryota</taxon>
        <taxon>Metazoa</taxon>
        <taxon>Chordata</taxon>
        <taxon>Craniata</taxon>
        <taxon>Vertebrata</taxon>
        <taxon>Euteleostomi</taxon>
        <taxon>Actinopterygii</taxon>
        <taxon>Neopterygii</taxon>
        <taxon>Teleostei</taxon>
        <taxon>Ostariophysi</taxon>
        <taxon>Cypriniformes</taxon>
        <taxon>Cyprinidae</taxon>
        <taxon>Cyprininae</taxon>
        <taxon>Cyprinus</taxon>
    </lineage>
</organism>
<reference evidence="3" key="1">
    <citation type="submission" date="2025-08" db="UniProtKB">
        <authorList>
            <consortium name="Ensembl"/>
        </authorList>
    </citation>
    <scope>IDENTIFICATION</scope>
</reference>
<reference evidence="3" key="2">
    <citation type="submission" date="2025-09" db="UniProtKB">
        <authorList>
            <consortium name="Ensembl"/>
        </authorList>
    </citation>
    <scope>IDENTIFICATION</scope>
</reference>
<feature type="compositionally biased region" description="Polar residues" evidence="2">
    <location>
        <begin position="419"/>
        <end position="433"/>
    </location>
</feature>
<feature type="region of interest" description="Disordered" evidence="2">
    <location>
        <begin position="419"/>
        <end position="448"/>
    </location>
</feature>
<feature type="region of interest" description="Disordered" evidence="2">
    <location>
        <begin position="139"/>
        <end position="161"/>
    </location>
</feature>
<evidence type="ECO:0000313" key="4">
    <source>
        <dbReference type="Proteomes" id="UP001108240"/>
    </source>
</evidence>
<feature type="compositionally biased region" description="Polar residues" evidence="2">
    <location>
        <begin position="181"/>
        <end position="205"/>
    </location>
</feature>
<dbReference type="OMA" id="WAESSEP"/>
<feature type="coiled-coil region" evidence="1">
    <location>
        <begin position="233"/>
        <end position="332"/>
    </location>
</feature>
<accession>A0A9J8B6V6</accession>